<keyword evidence="2" id="KW-1185">Reference proteome</keyword>
<sequence length="593" mass="69605">MVYYYTVNNIKLVKNLIDDFGSINEMTPHEFMEAYIESFPESGDDEKLKWITETFLGVQRHNKFLQAISNNFFSQLCEEDQLYFMILFYAITFEMEPSNTNSFYKCLFNLSKPVLHIFTKFLHGDEGLNEVSEIAHQYYDTKFVTKNIIKPLFGWQPYIKEMGCNYAEHMYKIENKKHKPPTVPLNLNVLNRKAKSTVASDLNDNVLPPLTPPNSVQNKIRKMVTKSAIDKKLKLIHIRNQEKATLLLNEVKKKNYNYLKTKSKQPKSTINEELPKNILSPIPQHKHPVQQSHPVPIVRENAITIKRLHKRVNDIEQKEVQWLENILQSCGNAAKIAELEEFDRRERERERLLEIEKRHLQGQISHEDAAIAKTILKQEIRNKYEQFKKEKEIWTKELEKWKTNQIENNRKLIEKLSVIELRLLEARNNLTAKKKEAAENIKKETEIMVANAMKLKTEELERKTTMIKEIKLLSEIAKKARSPKIIDLTETSGIGLLCEMSMAELQERLNVMKIGLKDELEQKKKHISEENIAVKKDLEDSKIKIKDFMNDQAHMRKQNKKTISNTDKIPTKEINDLKTILEEKRKLRLKLTS</sequence>
<evidence type="ECO:0000313" key="3">
    <source>
        <dbReference type="RefSeq" id="XP_028037631.1"/>
    </source>
</evidence>
<organism evidence="2 3">
    <name type="scientific">Bombyx mandarina</name>
    <name type="common">Wild silk moth</name>
    <name type="synonym">Wild silkworm</name>
    <dbReference type="NCBI Taxonomy" id="7092"/>
    <lineage>
        <taxon>Eukaryota</taxon>
        <taxon>Metazoa</taxon>
        <taxon>Ecdysozoa</taxon>
        <taxon>Arthropoda</taxon>
        <taxon>Hexapoda</taxon>
        <taxon>Insecta</taxon>
        <taxon>Pterygota</taxon>
        <taxon>Neoptera</taxon>
        <taxon>Endopterygota</taxon>
        <taxon>Lepidoptera</taxon>
        <taxon>Glossata</taxon>
        <taxon>Ditrysia</taxon>
        <taxon>Bombycoidea</taxon>
        <taxon>Bombycidae</taxon>
        <taxon>Bombycinae</taxon>
        <taxon>Bombyx</taxon>
    </lineage>
</organism>
<evidence type="ECO:0000256" key="1">
    <source>
        <dbReference type="SAM" id="Coils"/>
    </source>
</evidence>
<protein>
    <submittedName>
        <fullName evidence="3">Cilia- and flagella-associated protein 99-like</fullName>
    </submittedName>
</protein>
<keyword evidence="1" id="KW-0175">Coiled coil</keyword>
<dbReference type="OrthoDB" id="10262255at2759"/>
<dbReference type="Proteomes" id="UP000504629">
    <property type="component" value="Unplaced"/>
</dbReference>
<feature type="coiled-coil region" evidence="1">
    <location>
        <begin position="377"/>
        <end position="447"/>
    </location>
</feature>
<accession>A0A6J2K5R6</accession>
<reference evidence="3" key="1">
    <citation type="submission" date="2025-08" db="UniProtKB">
        <authorList>
            <consortium name="RefSeq"/>
        </authorList>
    </citation>
    <scope>IDENTIFICATION</scope>
    <source>
        <tissue evidence="3">Silk gland</tissue>
    </source>
</reference>
<evidence type="ECO:0000313" key="2">
    <source>
        <dbReference type="Proteomes" id="UP000504629"/>
    </source>
</evidence>
<dbReference type="RefSeq" id="XP_028037631.1">
    <property type="nucleotide sequence ID" value="XM_028181830.1"/>
</dbReference>
<dbReference type="PANTHER" id="PTHR34649:SF1">
    <property type="entry name" value="CILIA- AND FLAGELLA-ASSOCIATED PROTEIN 99"/>
    <property type="match status" value="1"/>
</dbReference>
<gene>
    <name evidence="3" type="primary">LOC114248557</name>
</gene>
<dbReference type="AlphaFoldDB" id="A0A6J2K5R6"/>
<dbReference type="KEGG" id="bman:114248557"/>
<dbReference type="InterPro" id="IPR039341">
    <property type="entry name" value="CFAP99"/>
</dbReference>
<dbReference type="GeneID" id="114248557"/>
<feature type="coiled-coil region" evidence="1">
    <location>
        <begin position="502"/>
        <end position="537"/>
    </location>
</feature>
<name>A0A6J2K5R6_BOMMA</name>
<proteinExistence type="predicted"/>
<dbReference type="PANTHER" id="PTHR34649">
    <property type="entry name" value="CILIA- AND FLAGELLA-ASSOCIATED PROTEIN 99"/>
    <property type="match status" value="1"/>
</dbReference>